<dbReference type="SUPFAM" id="SSF53335">
    <property type="entry name" value="S-adenosyl-L-methionine-dependent methyltransferases"/>
    <property type="match status" value="1"/>
</dbReference>
<dbReference type="Pfam" id="PF13489">
    <property type="entry name" value="Methyltransf_23"/>
    <property type="match status" value="1"/>
</dbReference>
<evidence type="ECO:0008006" key="3">
    <source>
        <dbReference type="Google" id="ProtNLM"/>
    </source>
</evidence>
<accession>A0A1Y6KAC8</accession>
<organism evidence="1 2">
    <name type="scientific">Candidatus Brevifilum fermentans</name>
    <dbReference type="NCBI Taxonomy" id="1986204"/>
    <lineage>
        <taxon>Bacteria</taxon>
        <taxon>Bacillati</taxon>
        <taxon>Chloroflexota</taxon>
        <taxon>Anaerolineae</taxon>
        <taxon>Anaerolineales</taxon>
        <taxon>Anaerolineaceae</taxon>
        <taxon>Candidatus Brevifilum</taxon>
    </lineage>
</organism>
<keyword evidence="2" id="KW-1185">Reference proteome</keyword>
<dbReference type="KEGG" id="abat:CFX1CAM_1915"/>
<dbReference type="InterPro" id="IPR029063">
    <property type="entry name" value="SAM-dependent_MTases_sf"/>
</dbReference>
<dbReference type="CDD" id="cd02440">
    <property type="entry name" value="AdoMet_MTases"/>
    <property type="match status" value="1"/>
</dbReference>
<name>A0A1Y6KAC8_9CHLR</name>
<evidence type="ECO:0000313" key="2">
    <source>
        <dbReference type="Proteomes" id="UP000195514"/>
    </source>
</evidence>
<dbReference type="PANTHER" id="PTHR43861">
    <property type="entry name" value="TRANS-ACONITATE 2-METHYLTRANSFERASE-RELATED"/>
    <property type="match status" value="1"/>
</dbReference>
<proteinExistence type="predicted"/>
<dbReference type="AlphaFoldDB" id="A0A1Y6KAC8"/>
<reference evidence="2" key="1">
    <citation type="submission" date="2017-05" db="EMBL/GenBank/DDBJ databases">
        <authorList>
            <person name="Kirkegaard R."/>
            <person name="Mcilroy J S."/>
        </authorList>
    </citation>
    <scope>NUCLEOTIDE SEQUENCE [LARGE SCALE GENOMIC DNA]</scope>
</reference>
<dbReference type="Gene3D" id="3.40.50.150">
    <property type="entry name" value="Vaccinia Virus protein VP39"/>
    <property type="match status" value="1"/>
</dbReference>
<protein>
    <recommendedName>
        <fullName evidence="3">Methyltransferase domain-containing protein</fullName>
    </recommendedName>
</protein>
<evidence type="ECO:0000313" key="1">
    <source>
        <dbReference type="EMBL" id="SMX54980.1"/>
    </source>
</evidence>
<dbReference type="Proteomes" id="UP000195514">
    <property type="component" value="Chromosome I"/>
</dbReference>
<sequence length="246" mass="27728">MMNSEIKAKLLEINQIFYQHHSGSFSATRHQVQPGVRRLIDSLQSDARIIDIGCGNGTLARHLAERGFSGEYLGVDLSADLLDDARRLLCSPPSGTYIFQKIDLAEPNWSASIPTNNFDWLVAFAVLHHLPGADLRLETVRAFRNLISPHGRVALSVWQWQNSSRLRKRVIPWSTVGLKPDELDAGDVLLDWRAGDSPGMRYVHTFSEDRLSELAFKSGFDICDMFYSDGKIGNLALYQVWRTAQK</sequence>
<gene>
    <name evidence="1" type="ORF">CFX1CAM_1915</name>
</gene>
<dbReference type="EMBL" id="LT859958">
    <property type="protein sequence ID" value="SMX54980.1"/>
    <property type="molecule type" value="Genomic_DNA"/>
</dbReference>